<dbReference type="Gene3D" id="3.60.21.10">
    <property type="match status" value="1"/>
</dbReference>
<keyword evidence="8" id="KW-0732">Signal</keyword>
<evidence type="ECO:0000259" key="12">
    <source>
        <dbReference type="Pfam" id="PF00149"/>
    </source>
</evidence>
<evidence type="ECO:0000256" key="4">
    <source>
        <dbReference type="ARBA" id="ARBA00008723"/>
    </source>
</evidence>
<evidence type="ECO:0000256" key="7">
    <source>
        <dbReference type="ARBA" id="ARBA00022723"/>
    </source>
</evidence>
<evidence type="ECO:0000313" key="14">
    <source>
        <dbReference type="Proteomes" id="UP000029121"/>
    </source>
</evidence>
<comment type="cofactor">
    <cofactor evidence="2">
        <name>Fe cation</name>
        <dbReference type="ChEBI" id="CHEBI:24875"/>
    </cofactor>
</comment>
<dbReference type="eggNOG" id="KOG1432">
    <property type="taxonomic scope" value="Eukaryota"/>
</dbReference>
<dbReference type="SUPFAM" id="SSF56300">
    <property type="entry name" value="Metallo-dependent phosphatases"/>
    <property type="match status" value="1"/>
</dbReference>
<keyword evidence="14" id="KW-1185">Reference proteome</keyword>
<proteinExistence type="inferred from homology"/>
<dbReference type="GO" id="GO:0016788">
    <property type="term" value="F:hydrolase activity, acting on ester bonds"/>
    <property type="evidence" value="ECO:0007669"/>
    <property type="project" value="TreeGrafter"/>
</dbReference>
<comment type="similarity">
    <text evidence="4">Belongs to the metallophosphoesterase superfamily. Purple acid phosphatase family.</text>
</comment>
<comment type="subunit">
    <text evidence="5">Homodimer.</text>
</comment>
<keyword evidence="7" id="KW-0479">Metal-binding</keyword>
<dbReference type="EMBL" id="KB870812">
    <property type="protein sequence ID" value="EOA15000.1"/>
    <property type="molecule type" value="Genomic_DNA"/>
</dbReference>
<feature type="domain" description="Calcineurin-like phosphoesterase" evidence="12">
    <location>
        <begin position="100"/>
        <end position="359"/>
    </location>
</feature>
<comment type="subcellular location">
    <subcellularLocation>
        <location evidence="3">Secreted</location>
    </subcellularLocation>
</comment>
<evidence type="ECO:0000256" key="1">
    <source>
        <dbReference type="ARBA" id="ARBA00001947"/>
    </source>
</evidence>
<evidence type="ECO:0000256" key="3">
    <source>
        <dbReference type="ARBA" id="ARBA00004613"/>
    </source>
</evidence>
<reference evidence="14" key="1">
    <citation type="journal article" date="2013" name="Nat. Genet.">
        <title>The Capsella rubella genome and the genomic consequences of rapid mating system evolution.</title>
        <authorList>
            <person name="Slotte T."/>
            <person name="Hazzouri K.M."/>
            <person name="Agren J.A."/>
            <person name="Koenig D."/>
            <person name="Maumus F."/>
            <person name="Guo Y.L."/>
            <person name="Steige K."/>
            <person name="Platts A.E."/>
            <person name="Escobar J.S."/>
            <person name="Newman L.K."/>
            <person name="Wang W."/>
            <person name="Mandakova T."/>
            <person name="Vello E."/>
            <person name="Smith L.M."/>
            <person name="Henz S.R."/>
            <person name="Steffen J."/>
            <person name="Takuno S."/>
            <person name="Brandvain Y."/>
            <person name="Coop G."/>
            <person name="Andolfatto P."/>
            <person name="Hu T.T."/>
            <person name="Blanchette M."/>
            <person name="Clark R.M."/>
            <person name="Quesneville H."/>
            <person name="Nordborg M."/>
            <person name="Gaut B.S."/>
            <person name="Lysak M.A."/>
            <person name="Jenkins J."/>
            <person name="Grimwood J."/>
            <person name="Chapman J."/>
            <person name="Prochnik S."/>
            <person name="Shu S."/>
            <person name="Rokhsar D."/>
            <person name="Schmutz J."/>
            <person name="Weigel D."/>
            <person name="Wright S.I."/>
        </authorList>
    </citation>
    <scope>NUCLEOTIDE SEQUENCE [LARGE SCALE GENOMIC DNA]</scope>
    <source>
        <strain evidence="14">cv. Monte Gargano</strain>
    </source>
</reference>
<keyword evidence="10" id="KW-0408">Iron</keyword>
<organism evidence="13 14">
    <name type="scientific">Capsella rubella</name>
    <dbReference type="NCBI Taxonomy" id="81985"/>
    <lineage>
        <taxon>Eukaryota</taxon>
        <taxon>Viridiplantae</taxon>
        <taxon>Streptophyta</taxon>
        <taxon>Embryophyta</taxon>
        <taxon>Tracheophyta</taxon>
        <taxon>Spermatophyta</taxon>
        <taxon>Magnoliopsida</taxon>
        <taxon>eudicotyledons</taxon>
        <taxon>Gunneridae</taxon>
        <taxon>Pentapetalae</taxon>
        <taxon>rosids</taxon>
        <taxon>malvids</taxon>
        <taxon>Brassicales</taxon>
        <taxon>Brassicaceae</taxon>
        <taxon>Camelineae</taxon>
        <taxon>Capsella</taxon>
    </lineage>
</organism>
<dbReference type="Proteomes" id="UP000029121">
    <property type="component" value="Unassembled WGS sequence"/>
</dbReference>
<feature type="non-terminal residue" evidence="13">
    <location>
        <position position="1"/>
    </location>
</feature>
<comment type="cofactor">
    <cofactor evidence="1">
        <name>Zn(2+)</name>
        <dbReference type="ChEBI" id="CHEBI:29105"/>
    </cofactor>
</comment>
<name>R0GRQ3_9BRAS</name>
<evidence type="ECO:0000256" key="2">
    <source>
        <dbReference type="ARBA" id="ARBA00001962"/>
    </source>
</evidence>
<dbReference type="FunFam" id="3.60.21.10:FF:000038">
    <property type="entry name" value="Probable inactive purple acid phosphatase 29"/>
    <property type="match status" value="1"/>
</dbReference>
<dbReference type="InterPro" id="IPR029052">
    <property type="entry name" value="Metallo-depent_PP-like"/>
</dbReference>
<evidence type="ECO:0000256" key="6">
    <source>
        <dbReference type="ARBA" id="ARBA00022525"/>
    </source>
</evidence>
<keyword evidence="9" id="KW-0862">Zinc</keyword>
<evidence type="ECO:0000256" key="10">
    <source>
        <dbReference type="ARBA" id="ARBA00023004"/>
    </source>
</evidence>
<dbReference type="Pfam" id="PF00149">
    <property type="entry name" value="Metallophos"/>
    <property type="match status" value="1"/>
</dbReference>
<dbReference type="PANTHER" id="PTHR32440">
    <property type="entry name" value="PHOSPHATASE DCR2-RELATED-RELATED"/>
    <property type="match status" value="1"/>
</dbReference>
<sequence>LVAASSATASLVPELEIKFQKTLKKIHHHHRLLRLRAKEMMSSATSIGNWKHTVLYFTLIVSLLYFIESQISHKLHINHNNIRLKRSPNLPLRFRDDGTFKILQVADMHFGMGSITRCRDVLDFEFDYCSDLNTTRFLRRMIEAERPDLIAFTGDNIFGSSTTDAAESLLEAIGPAIEYGIPWAAILGNHDQESTLDREELMTFLSLMDFSVSEINPPVEDEIKGGTVRSIDGFGNYHLRVHGAPGSELSNSTVFDLFFLDSGDREIVQGRRTYGWIKESQLRWLQDTSKHDHNQGIPGIPPAIAFFHIPILEVRDLWYTPFIGQFQEGVACSVVQSGVLQTFVSMGNLKAAFFGHDHVNDFCGNLKGVWFCYGGGFGYHAYGRPNWHRRARVIEAKLGQGRDTWTGIELIKTWKRLDDQDLSKIDEQVIWKLPIHI</sequence>
<dbReference type="CDD" id="cd07383">
    <property type="entry name" value="MPP_Dcr2"/>
    <property type="match status" value="1"/>
</dbReference>
<keyword evidence="11" id="KW-0325">Glycoprotein</keyword>
<dbReference type="OrthoDB" id="783096at2759"/>
<protein>
    <recommendedName>
        <fullName evidence="12">Calcineurin-like phosphoesterase domain-containing protein</fullName>
    </recommendedName>
</protein>
<accession>R0GRQ3</accession>
<keyword evidence="6" id="KW-0964">Secreted</keyword>
<dbReference type="InterPro" id="IPR011230">
    <property type="entry name" value="PAP14/16/28/29"/>
</dbReference>
<dbReference type="PIRSF" id="PIRSF030250">
    <property type="entry name" value="Ptase_At2g46880"/>
    <property type="match status" value="1"/>
</dbReference>
<dbReference type="InterPro" id="IPR004843">
    <property type="entry name" value="Calcineurin-like_PHP"/>
</dbReference>
<dbReference type="GO" id="GO:0046872">
    <property type="term" value="F:metal ion binding"/>
    <property type="evidence" value="ECO:0007669"/>
    <property type="project" value="UniProtKB-KW"/>
</dbReference>
<dbReference type="AlphaFoldDB" id="R0GRQ3"/>
<evidence type="ECO:0000256" key="11">
    <source>
        <dbReference type="ARBA" id="ARBA00023180"/>
    </source>
</evidence>
<evidence type="ECO:0000256" key="8">
    <source>
        <dbReference type="ARBA" id="ARBA00022729"/>
    </source>
</evidence>
<evidence type="ECO:0000313" key="13">
    <source>
        <dbReference type="EMBL" id="EOA15000.1"/>
    </source>
</evidence>
<evidence type="ECO:0000256" key="9">
    <source>
        <dbReference type="ARBA" id="ARBA00022833"/>
    </source>
</evidence>
<dbReference type="GO" id="GO:0005737">
    <property type="term" value="C:cytoplasm"/>
    <property type="evidence" value="ECO:0007669"/>
    <property type="project" value="TreeGrafter"/>
</dbReference>
<gene>
    <name evidence="13" type="ORF">CARUB_v10028349mg</name>
</gene>
<dbReference type="PANTHER" id="PTHR32440:SF2">
    <property type="entry name" value="INACTIVE PURPLE ACID PHOSPHATASE 28-RELATED"/>
    <property type="match status" value="1"/>
</dbReference>
<evidence type="ECO:0000256" key="5">
    <source>
        <dbReference type="ARBA" id="ARBA00011738"/>
    </source>
</evidence>
<dbReference type="KEGG" id="crb:17874937"/>
<dbReference type="GO" id="GO:0005576">
    <property type="term" value="C:extracellular region"/>
    <property type="evidence" value="ECO:0007669"/>
    <property type="project" value="UniProtKB-SubCell"/>
</dbReference>